<dbReference type="STRING" id="1367477.N288_13130"/>
<keyword evidence="1" id="KW-0472">Membrane</keyword>
<proteinExistence type="predicted"/>
<dbReference type="Proteomes" id="UP000017805">
    <property type="component" value="Chromosome"/>
</dbReference>
<gene>
    <name evidence="2" type="ORF">N288_13130</name>
</gene>
<dbReference type="RefSeq" id="WP_009793635.1">
    <property type="nucleotide sequence ID" value="NC_022524.1"/>
</dbReference>
<protein>
    <submittedName>
        <fullName evidence="2">Uncharacterized protein</fullName>
    </submittedName>
</protein>
<keyword evidence="1" id="KW-0812">Transmembrane</keyword>
<dbReference type="HOGENOM" id="CLU_3022347_0_0_9"/>
<dbReference type="EMBL" id="CP006643">
    <property type="protein sequence ID" value="AGX04528.1"/>
    <property type="molecule type" value="Genomic_DNA"/>
</dbReference>
<dbReference type="PATRIC" id="fig|1367477.3.peg.2575"/>
<feature type="transmembrane region" description="Helical" evidence="1">
    <location>
        <begin position="7"/>
        <end position="26"/>
    </location>
</feature>
<evidence type="ECO:0000256" key="1">
    <source>
        <dbReference type="SAM" id="Phobius"/>
    </source>
</evidence>
<accession>U5LAT1</accession>
<organism evidence="2 3">
    <name type="scientific">Bacillus infantis NRRL B-14911</name>
    <dbReference type="NCBI Taxonomy" id="1367477"/>
    <lineage>
        <taxon>Bacteria</taxon>
        <taxon>Bacillati</taxon>
        <taxon>Bacillota</taxon>
        <taxon>Bacilli</taxon>
        <taxon>Bacillales</taxon>
        <taxon>Bacillaceae</taxon>
        <taxon>Bacillus</taxon>
    </lineage>
</organism>
<dbReference type="AlphaFoldDB" id="U5LAT1"/>
<name>U5LAT1_9BACI</name>
<reference evidence="2 3" key="1">
    <citation type="submission" date="2013-07" db="EMBL/GenBank/DDBJ databases">
        <title>Complete genome sequence of Bacillus infantis NRRL B-14911 that has potential to induce cardiac disease by antigenic mimicry.</title>
        <authorList>
            <person name="Massilamany C."/>
            <person name="Smith T.P.L."/>
            <person name="Loy J.D."/>
            <person name="Barletta R."/>
            <person name="Reddy J."/>
        </authorList>
    </citation>
    <scope>NUCLEOTIDE SEQUENCE [LARGE SCALE GENOMIC DNA]</scope>
    <source>
        <strain evidence="2 3">NRRL B-14911</strain>
    </source>
</reference>
<feature type="transmembrane region" description="Helical" evidence="1">
    <location>
        <begin position="32"/>
        <end position="50"/>
    </location>
</feature>
<evidence type="ECO:0000313" key="2">
    <source>
        <dbReference type="EMBL" id="AGX04528.1"/>
    </source>
</evidence>
<evidence type="ECO:0000313" key="3">
    <source>
        <dbReference type="Proteomes" id="UP000017805"/>
    </source>
</evidence>
<dbReference type="KEGG" id="bif:N288_13130"/>
<keyword evidence="1" id="KW-1133">Transmembrane helix</keyword>
<keyword evidence="3" id="KW-1185">Reference proteome</keyword>
<sequence>MTKEGLMDLSLIIFFSALAICLIFQGSWLAGTAFFFMLVSSITTLGSFFLKEKSR</sequence>